<proteinExistence type="predicted"/>
<comment type="caution">
    <text evidence="2">The sequence shown here is derived from an EMBL/GenBank/DDBJ whole genome shotgun (WGS) entry which is preliminary data.</text>
</comment>
<feature type="region of interest" description="Disordered" evidence="1">
    <location>
        <begin position="1"/>
        <end position="50"/>
    </location>
</feature>
<evidence type="ECO:0000313" key="3">
    <source>
        <dbReference type="Proteomes" id="UP000095767"/>
    </source>
</evidence>
<keyword evidence="3" id="KW-1185">Reference proteome</keyword>
<dbReference type="EMBL" id="LWDX02024195">
    <property type="protein sequence ID" value="OEL31099.1"/>
    <property type="molecule type" value="Genomic_DNA"/>
</dbReference>
<name>A0A1E5W138_9POAL</name>
<accession>A0A1E5W138</accession>
<evidence type="ECO:0000256" key="1">
    <source>
        <dbReference type="SAM" id="MobiDB-lite"/>
    </source>
</evidence>
<sequence length="71" mass="6650">LLSAGGEAASASVAATAAMPVAPEMASSGSGRDRASAATASASSGRDLVPEAKRVMEVATSSAVSAGVASQ</sequence>
<feature type="non-terminal residue" evidence="2">
    <location>
        <position position="1"/>
    </location>
</feature>
<gene>
    <name evidence="2" type="ORF">BAE44_0007881</name>
</gene>
<feature type="compositionally biased region" description="Low complexity" evidence="1">
    <location>
        <begin position="1"/>
        <end position="46"/>
    </location>
</feature>
<dbReference type="AlphaFoldDB" id="A0A1E5W138"/>
<organism evidence="2 3">
    <name type="scientific">Dichanthelium oligosanthes</name>
    <dbReference type="NCBI Taxonomy" id="888268"/>
    <lineage>
        <taxon>Eukaryota</taxon>
        <taxon>Viridiplantae</taxon>
        <taxon>Streptophyta</taxon>
        <taxon>Embryophyta</taxon>
        <taxon>Tracheophyta</taxon>
        <taxon>Spermatophyta</taxon>
        <taxon>Magnoliopsida</taxon>
        <taxon>Liliopsida</taxon>
        <taxon>Poales</taxon>
        <taxon>Poaceae</taxon>
        <taxon>PACMAD clade</taxon>
        <taxon>Panicoideae</taxon>
        <taxon>Panicodae</taxon>
        <taxon>Paniceae</taxon>
        <taxon>Dichantheliinae</taxon>
        <taxon>Dichanthelium</taxon>
    </lineage>
</organism>
<evidence type="ECO:0000313" key="2">
    <source>
        <dbReference type="EMBL" id="OEL31099.1"/>
    </source>
</evidence>
<protein>
    <submittedName>
        <fullName evidence="2">Uncharacterized protein</fullName>
    </submittedName>
</protein>
<reference evidence="2 3" key="1">
    <citation type="submission" date="2016-09" db="EMBL/GenBank/DDBJ databases">
        <title>The draft genome of Dichanthelium oligosanthes: A C3 panicoid grass species.</title>
        <authorList>
            <person name="Studer A.J."/>
            <person name="Schnable J.C."/>
            <person name="Brutnell T.P."/>
        </authorList>
    </citation>
    <scope>NUCLEOTIDE SEQUENCE [LARGE SCALE GENOMIC DNA]</scope>
    <source>
        <strain evidence="3">cv. Kellogg 1175</strain>
        <tissue evidence="2">Leaf</tissue>
    </source>
</reference>
<dbReference type="Proteomes" id="UP000095767">
    <property type="component" value="Unassembled WGS sequence"/>
</dbReference>